<keyword evidence="5" id="KW-1185">Reference proteome</keyword>
<dbReference type="Proteomes" id="UP001500064">
    <property type="component" value="Unassembled WGS sequence"/>
</dbReference>
<dbReference type="PANTHER" id="PTHR47396:SF1">
    <property type="entry name" value="ATP-DEPENDENT HELICASE IRC3-RELATED"/>
    <property type="match status" value="1"/>
</dbReference>
<gene>
    <name evidence="4" type="ORF">GCM10009733_020070</name>
</gene>
<dbReference type="Pfam" id="PF04851">
    <property type="entry name" value="ResIII"/>
    <property type="match status" value="1"/>
</dbReference>
<dbReference type="PANTHER" id="PTHR47396">
    <property type="entry name" value="TYPE I RESTRICTION ENZYME ECOKI R PROTEIN"/>
    <property type="match status" value="1"/>
</dbReference>
<comment type="caution">
    <text evidence="4">The sequence shown here is derived from an EMBL/GenBank/DDBJ whole genome shotgun (WGS) entry which is preliminary data.</text>
</comment>
<evidence type="ECO:0000259" key="2">
    <source>
        <dbReference type="PROSITE" id="PS51192"/>
    </source>
</evidence>
<evidence type="ECO:0000313" key="5">
    <source>
        <dbReference type="Proteomes" id="UP001500064"/>
    </source>
</evidence>
<dbReference type="RefSeq" id="WP_346103387.1">
    <property type="nucleotide sequence ID" value="NZ_BAAAMU010000011.1"/>
</dbReference>
<evidence type="ECO:0008006" key="6">
    <source>
        <dbReference type="Google" id="ProtNLM"/>
    </source>
</evidence>
<feature type="compositionally biased region" description="Polar residues" evidence="1">
    <location>
        <begin position="9"/>
        <end position="23"/>
    </location>
</feature>
<feature type="region of interest" description="Disordered" evidence="1">
    <location>
        <begin position="1"/>
        <end position="26"/>
    </location>
</feature>
<feature type="compositionally biased region" description="Basic residues" evidence="1">
    <location>
        <begin position="1005"/>
        <end position="1014"/>
    </location>
</feature>
<feature type="domain" description="Helicase C-terminal" evidence="3">
    <location>
        <begin position="289"/>
        <end position="447"/>
    </location>
</feature>
<dbReference type="PROSITE" id="PS51192">
    <property type="entry name" value="HELICASE_ATP_BIND_1"/>
    <property type="match status" value="1"/>
</dbReference>
<feature type="region of interest" description="Disordered" evidence="1">
    <location>
        <begin position="1000"/>
        <end position="1029"/>
    </location>
</feature>
<dbReference type="Pfam" id="PF03457">
    <property type="entry name" value="HA"/>
    <property type="match status" value="2"/>
</dbReference>
<dbReference type="Pfam" id="PF00271">
    <property type="entry name" value="Helicase_C"/>
    <property type="match status" value="1"/>
</dbReference>
<proteinExistence type="predicted"/>
<dbReference type="InterPro" id="IPR014001">
    <property type="entry name" value="Helicase_ATP-bd"/>
</dbReference>
<reference evidence="5" key="1">
    <citation type="journal article" date="2019" name="Int. J. Syst. Evol. Microbiol.">
        <title>The Global Catalogue of Microorganisms (GCM) 10K type strain sequencing project: providing services to taxonomists for standard genome sequencing and annotation.</title>
        <authorList>
            <consortium name="The Broad Institute Genomics Platform"/>
            <consortium name="The Broad Institute Genome Sequencing Center for Infectious Disease"/>
            <person name="Wu L."/>
            <person name="Ma J."/>
        </authorList>
    </citation>
    <scope>NUCLEOTIDE SEQUENCE [LARGE SCALE GENOMIC DNA]</scope>
    <source>
        <strain evidence="5">JCM 13929</strain>
    </source>
</reference>
<dbReference type="SMART" id="SM00487">
    <property type="entry name" value="DEXDc"/>
    <property type="match status" value="1"/>
</dbReference>
<organism evidence="4 5">
    <name type="scientific">Nonomuraea maheshkhaliensis</name>
    <dbReference type="NCBI Taxonomy" id="419590"/>
    <lineage>
        <taxon>Bacteria</taxon>
        <taxon>Bacillati</taxon>
        <taxon>Actinomycetota</taxon>
        <taxon>Actinomycetes</taxon>
        <taxon>Streptosporangiales</taxon>
        <taxon>Streptosporangiaceae</taxon>
        <taxon>Nonomuraea</taxon>
    </lineage>
</organism>
<dbReference type="SUPFAM" id="SSF52540">
    <property type="entry name" value="P-loop containing nucleoside triphosphate hydrolases"/>
    <property type="match status" value="1"/>
</dbReference>
<accession>A0ABP4QUH3</accession>
<protein>
    <recommendedName>
        <fullName evidence="6">DEAD/DEAH box helicase</fullName>
    </recommendedName>
</protein>
<name>A0ABP4QUH3_9ACTN</name>
<dbReference type="InterPro" id="IPR006935">
    <property type="entry name" value="Helicase/UvrB_N"/>
</dbReference>
<dbReference type="InterPro" id="IPR050742">
    <property type="entry name" value="Helicase_Restrict-Modif_Enz"/>
</dbReference>
<evidence type="ECO:0000256" key="1">
    <source>
        <dbReference type="SAM" id="MobiDB-lite"/>
    </source>
</evidence>
<dbReference type="InterPro" id="IPR001650">
    <property type="entry name" value="Helicase_C-like"/>
</dbReference>
<dbReference type="SMART" id="SM00490">
    <property type="entry name" value="HELICc"/>
    <property type="match status" value="1"/>
</dbReference>
<evidence type="ECO:0000313" key="4">
    <source>
        <dbReference type="EMBL" id="GAA1623427.1"/>
    </source>
</evidence>
<dbReference type="InterPro" id="IPR027417">
    <property type="entry name" value="P-loop_NTPase"/>
</dbReference>
<sequence>MSDLLVLDTGTTPPSRANRQQQPLIPRPHQQQALAALSHAFAEHDRAQLVMACGTGKTFVGRWAAELTRARSTLVLVPSLALIAQTLREWRRVATTSFQSLIVCSDPSTAEGAEERGHVDQVELDTWPTFRTPVTTSAKHVAHFLTRTDTEQPVVVFCTYHSLPVIAEAQRIAEIQERDAGFDLLVADEAHHLAGNPRESFRLALNPHAIHARQRLSMTATPYITSQEQVLSMSDRRLFGPVAHRLTFAEAIERRLLCDYQVVVLGERAGVHSQGEISAGRLPATVLAAVQQHSLRRLVTFHGRVAKSSAFAKALEGQRTSDDRRVGARHLDSSMPSDERARTLAWLGDGGDDVRVVSNARCLAEGIDVPAIDAVVFASADPRSRSSGIIQAVGRVLRPAPGKQVGTIVIPVALPADGDDDSALMASSFAHVWTVVRALRAHDERLAQELDQARSRQARSGLGGKLSLSRINFVLPDGVDERPIHLRLVQEVGSRWAHFYGLLQNFADEHHSCLLPWNGKWMGAPLGPWCEQQRAAHRAGRLPIERAQLLEQVPGWTWERTDGYWQETFKILANLADERGSLRQDPAEPSIYTGWRTSQRHHLGPWVALQRQLYRDDMLGQERAHQLAALPGWSWEADLPADDVAMIQALRLFCEFEHHADVPEDHQEGDLPLGRWVWAIRRRKLTGRLHPTLAEEIVAATPRGRKGEPTFRWEVLETQWRLAYSALVAYTRREGHAVPPTSHVEELPDGTIHLGQWASLQRHRYHRDRLDPRLQKWLQALPGWRWTVPLTRVEYGEPIDLGGHAHGTAKGIAAHCPCPQCLDARRAKDRDYLAQKRQMKDPVPAGPIARRLQTIEAAGAKRTAIAVTAGVPLGVVRTLLKGDCDEIERVHAEALHTVTVEECRSRATRVGSRGRTTSADNERVDIGPTLALLEDLRSRGFGRMWVSRELGYAGGLQLHPTRISRRLAEAIADLHARVGLLRSPVTGYNKHVPRLAELSCGAGTPKRRPRKRRQAFPGRRDFGGNVRSADVGPATAERYCPRCRTTRTKADFYRNPSTHDGLSPWCKPCHNDVGFKPA</sequence>
<dbReference type="CDD" id="cd18785">
    <property type="entry name" value="SF2_C"/>
    <property type="match status" value="1"/>
</dbReference>
<dbReference type="Gene3D" id="6.10.140.530">
    <property type="match status" value="2"/>
</dbReference>
<dbReference type="PROSITE" id="PS51194">
    <property type="entry name" value="HELICASE_CTER"/>
    <property type="match status" value="1"/>
</dbReference>
<dbReference type="EMBL" id="BAAAMU010000011">
    <property type="protein sequence ID" value="GAA1623427.1"/>
    <property type="molecule type" value="Genomic_DNA"/>
</dbReference>
<dbReference type="InterPro" id="IPR005114">
    <property type="entry name" value="Helicase_assoc"/>
</dbReference>
<evidence type="ECO:0000259" key="3">
    <source>
        <dbReference type="PROSITE" id="PS51194"/>
    </source>
</evidence>
<feature type="domain" description="Helicase ATP-binding" evidence="2">
    <location>
        <begin position="38"/>
        <end position="240"/>
    </location>
</feature>
<dbReference type="Gene3D" id="3.40.50.300">
    <property type="entry name" value="P-loop containing nucleotide triphosphate hydrolases"/>
    <property type="match status" value="2"/>
</dbReference>